<reference evidence="1" key="1">
    <citation type="journal article" date="2015" name="Nature">
        <title>Complex archaea that bridge the gap between prokaryotes and eukaryotes.</title>
        <authorList>
            <person name="Spang A."/>
            <person name="Saw J.H."/>
            <person name="Jorgensen S.L."/>
            <person name="Zaremba-Niedzwiedzka K."/>
            <person name="Martijn J."/>
            <person name="Lind A.E."/>
            <person name="van Eijk R."/>
            <person name="Schleper C."/>
            <person name="Guy L."/>
            <person name="Ettema T.J."/>
        </authorList>
    </citation>
    <scope>NUCLEOTIDE SEQUENCE</scope>
</reference>
<evidence type="ECO:0000313" key="1">
    <source>
        <dbReference type="EMBL" id="KKN13193.1"/>
    </source>
</evidence>
<comment type="caution">
    <text evidence="1">The sequence shown here is derived from an EMBL/GenBank/DDBJ whole genome shotgun (WGS) entry which is preliminary data.</text>
</comment>
<organism evidence="1">
    <name type="scientific">marine sediment metagenome</name>
    <dbReference type="NCBI Taxonomy" id="412755"/>
    <lineage>
        <taxon>unclassified sequences</taxon>
        <taxon>metagenomes</taxon>
        <taxon>ecological metagenomes</taxon>
    </lineage>
</organism>
<name>A0A0F9R6Z1_9ZZZZ</name>
<protein>
    <submittedName>
        <fullName evidence="1">Uncharacterized protein</fullName>
    </submittedName>
</protein>
<dbReference type="AlphaFoldDB" id="A0A0F9R6Z1"/>
<sequence>MKTELKQKIIERLDKSFNNYWHSTSNLSKESVADDIIELFEDLT</sequence>
<accession>A0A0F9R6Z1</accession>
<proteinExistence type="predicted"/>
<dbReference type="EMBL" id="LAZR01003950">
    <property type="protein sequence ID" value="KKN13193.1"/>
    <property type="molecule type" value="Genomic_DNA"/>
</dbReference>
<gene>
    <name evidence="1" type="ORF">LCGC14_1008910</name>
</gene>